<keyword evidence="5 8" id="KW-0378">Hydrolase</keyword>
<evidence type="ECO:0000256" key="8">
    <source>
        <dbReference type="RuleBase" id="RU361140"/>
    </source>
</evidence>
<sequence length="274" mass="32038">MKSFFYVLMLSSLTTYAKENINYKDYYKNSQGCFILFDVKKNKIVEEYNEKFCKEQMPPNSTFKIPLSIIGFDKKILKDEKNPEWKFKEEYLTNGFQSWMPVQWKEANTPSSWLKYSVLWYSQELANKIGTESIKGYLNKFDYGNMDFSGKTEKNNVSTIPWVDSSLKISAENQIQFLKNFVLKKLPVSDYSIEMTKKLLLIDQNNSKISLFGKTGAGFMEKRIAHGWFIGWVEKENNSYLFVSRIKDNLSDGELNSVVARENAMKFLQKLDIL</sequence>
<evidence type="ECO:0000256" key="1">
    <source>
        <dbReference type="ARBA" id="ARBA00001526"/>
    </source>
</evidence>
<protein>
    <recommendedName>
        <fullName evidence="3 8">Beta-lactamase</fullName>
        <ecNumber evidence="3 8">3.5.2.6</ecNumber>
    </recommendedName>
</protein>
<proteinExistence type="inferred from homology"/>
<dbReference type="GO" id="GO:0008800">
    <property type="term" value="F:beta-lactamase activity"/>
    <property type="evidence" value="ECO:0007669"/>
    <property type="project" value="UniProtKB-UniRule"/>
</dbReference>
<organism evidence="10 11">
    <name type="scientific">Fluviispira multicolorata</name>
    <dbReference type="NCBI Taxonomy" id="2654512"/>
    <lineage>
        <taxon>Bacteria</taxon>
        <taxon>Pseudomonadati</taxon>
        <taxon>Bdellovibrionota</taxon>
        <taxon>Oligoflexia</taxon>
        <taxon>Silvanigrellales</taxon>
        <taxon>Silvanigrellaceae</taxon>
        <taxon>Fluviispira</taxon>
    </lineage>
</organism>
<feature type="active site" description="Acyl-ester intermediate" evidence="7">
    <location>
        <position position="61"/>
    </location>
</feature>
<dbReference type="EC" id="3.5.2.6" evidence="3 8"/>
<dbReference type="EMBL" id="WFLN01000004">
    <property type="protein sequence ID" value="KAB8033624.1"/>
    <property type="molecule type" value="Genomic_DNA"/>
</dbReference>
<feature type="modified residue" description="N6-carboxylysine" evidence="7">
    <location>
        <position position="64"/>
    </location>
</feature>
<gene>
    <name evidence="10" type="ORF">GCL57_02645</name>
</gene>
<reference evidence="10 11" key="1">
    <citation type="submission" date="2019-10" db="EMBL/GenBank/DDBJ databases">
        <title>New genus of Silvanigrellaceae.</title>
        <authorList>
            <person name="Pitt A."/>
            <person name="Hahn M.W."/>
        </authorList>
    </citation>
    <scope>NUCLEOTIDE SEQUENCE [LARGE SCALE GENOMIC DNA]</scope>
    <source>
        <strain evidence="10 11">33A1-SZDP</strain>
    </source>
</reference>
<comment type="caution">
    <text evidence="10">The sequence shown here is derived from an EMBL/GenBank/DDBJ whole genome shotgun (WGS) entry which is preliminary data.</text>
</comment>
<name>A0A833N5P3_9BACT</name>
<dbReference type="Pfam" id="PF00905">
    <property type="entry name" value="Transpeptidase"/>
    <property type="match status" value="1"/>
</dbReference>
<dbReference type="PANTHER" id="PTHR30627:SF6">
    <property type="entry name" value="BETA-LACTAMASE YBXI-RELATED"/>
    <property type="match status" value="1"/>
</dbReference>
<dbReference type="RefSeq" id="WP_152211710.1">
    <property type="nucleotide sequence ID" value="NZ_WFLN01000004.1"/>
</dbReference>
<dbReference type="InterPro" id="IPR050515">
    <property type="entry name" value="Beta-lactam/transpept"/>
</dbReference>
<evidence type="ECO:0000256" key="2">
    <source>
        <dbReference type="ARBA" id="ARBA00007898"/>
    </source>
</evidence>
<evidence type="ECO:0000313" key="11">
    <source>
        <dbReference type="Proteomes" id="UP000442694"/>
    </source>
</evidence>
<evidence type="ECO:0000256" key="6">
    <source>
        <dbReference type="ARBA" id="ARBA00023251"/>
    </source>
</evidence>
<dbReference type="SUPFAM" id="SSF56601">
    <property type="entry name" value="beta-lactamase/transpeptidase-like"/>
    <property type="match status" value="1"/>
</dbReference>
<evidence type="ECO:0000256" key="5">
    <source>
        <dbReference type="ARBA" id="ARBA00022801"/>
    </source>
</evidence>
<evidence type="ECO:0000259" key="9">
    <source>
        <dbReference type="Pfam" id="PF00905"/>
    </source>
</evidence>
<evidence type="ECO:0000256" key="7">
    <source>
        <dbReference type="PIRSR" id="PIRSR602137-50"/>
    </source>
</evidence>
<dbReference type="InterPro" id="IPR001460">
    <property type="entry name" value="PCN-bd_Tpept"/>
</dbReference>
<accession>A0A833N5P3</accession>
<evidence type="ECO:0000256" key="4">
    <source>
        <dbReference type="ARBA" id="ARBA00022729"/>
    </source>
</evidence>
<dbReference type="InterPro" id="IPR002137">
    <property type="entry name" value="Beta-lactam_class-D_AS"/>
</dbReference>
<evidence type="ECO:0000313" key="10">
    <source>
        <dbReference type="EMBL" id="KAB8033624.1"/>
    </source>
</evidence>
<dbReference type="GO" id="GO:0005886">
    <property type="term" value="C:plasma membrane"/>
    <property type="evidence" value="ECO:0007669"/>
    <property type="project" value="TreeGrafter"/>
</dbReference>
<keyword evidence="11" id="KW-1185">Reference proteome</keyword>
<feature type="domain" description="Penicillin-binding protein transpeptidase" evidence="9">
    <location>
        <begin position="41"/>
        <end position="255"/>
    </location>
</feature>
<keyword evidence="6 8" id="KW-0046">Antibiotic resistance</keyword>
<dbReference type="GO" id="GO:0017001">
    <property type="term" value="P:antibiotic catabolic process"/>
    <property type="evidence" value="ECO:0007669"/>
    <property type="project" value="InterPro"/>
</dbReference>
<dbReference type="InterPro" id="IPR012338">
    <property type="entry name" value="Beta-lactam/transpept-like"/>
</dbReference>
<dbReference type="PROSITE" id="PS00337">
    <property type="entry name" value="BETA_LACTAMASE_D"/>
    <property type="match status" value="1"/>
</dbReference>
<dbReference type="GO" id="GO:0071555">
    <property type="term" value="P:cell wall organization"/>
    <property type="evidence" value="ECO:0007669"/>
    <property type="project" value="TreeGrafter"/>
</dbReference>
<evidence type="ECO:0000256" key="3">
    <source>
        <dbReference type="ARBA" id="ARBA00012865"/>
    </source>
</evidence>
<dbReference type="PANTHER" id="PTHR30627">
    <property type="entry name" value="PEPTIDOGLYCAN D,D-TRANSPEPTIDASE"/>
    <property type="match status" value="1"/>
</dbReference>
<dbReference type="AlphaFoldDB" id="A0A833N5P3"/>
<comment type="catalytic activity">
    <reaction evidence="1 8">
        <text>a beta-lactam + H2O = a substituted beta-amino acid</text>
        <dbReference type="Rhea" id="RHEA:20401"/>
        <dbReference type="ChEBI" id="CHEBI:15377"/>
        <dbReference type="ChEBI" id="CHEBI:35627"/>
        <dbReference type="ChEBI" id="CHEBI:140347"/>
        <dbReference type="EC" id="3.5.2.6"/>
    </reaction>
</comment>
<comment type="similarity">
    <text evidence="2 8">Belongs to the class-D beta-lactamase family.</text>
</comment>
<dbReference type="Gene3D" id="3.40.710.10">
    <property type="entry name" value="DD-peptidase/beta-lactamase superfamily"/>
    <property type="match status" value="1"/>
</dbReference>
<dbReference type="GO" id="GO:0046677">
    <property type="term" value="P:response to antibiotic"/>
    <property type="evidence" value="ECO:0007669"/>
    <property type="project" value="UniProtKB-UniRule"/>
</dbReference>
<dbReference type="Proteomes" id="UP000442694">
    <property type="component" value="Unassembled WGS sequence"/>
</dbReference>
<dbReference type="GO" id="GO:0008658">
    <property type="term" value="F:penicillin binding"/>
    <property type="evidence" value="ECO:0007669"/>
    <property type="project" value="InterPro"/>
</dbReference>
<keyword evidence="4" id="KW-0732">Signal</keyword>